<dbReference type="RefSeq" id="WP_207856196.1">
    <property type="nucleotide sequence ID" value="NZ_JAFREP010000001.1"/>
</dbReference>
<dbReference type="Pfam" id="PF02033">
    <property type="entry name" value="RBFA"/>
    <property type="match status" value="1"/>
</dbReference>
<dbReference type="EMBL" id="JAFREP010000001">
    <property type="protein sequence ID" value="MBO1316960.1"/>
    <property type="molecule type" value="Genomic_DNA"/>
</dbReference>
<evidence type="ECO:0000256" key="2">
    <source>
        <dbReference type="HAMAP-Rule" id="MF_00003"/>
    </source>
</evidence>
<dbReference type="HAMAP" id="MF_00003">
    <property type="entry name" value="RbfA"/>
    <property type="match status" value="1"/>
</dbReference>
<dbReference type="NCBIfam" id="TIGR00082">
    <property type="entry name" value="rbfA"/>
    <property type="match status" value="1"/>
</dbReference>
<evidence type="ECO:0000256" key="1">
    <source>
        <dbReference type="ARBA" id="ARBA00022517"/>
    </source>
</evidence>
<comment type="subunit">
    <text evidence="2">Monomer. Binds 30S ribosomal subunits, but not 50S ribosomal subunits or 70S ribosomes.</text>
</comment>
<dbReference type="InterPro" id="IPR023799">
    <property type="entry name" value="RbfA_dom_sf"/>
</dbReference>
<evidence type="ECO:0000313" key="4">
    <source>
        <dbReference type="EMBL" id="MBO1316960.1"/>
    </source>
</evidence>
<protein>
    <recommendedName>
        <fullName evidence="2">Ribosome-binding factor A</fullName>
    </recommendedName>
</protein>
<evidence type="ECO:0000313" key="5">
    <source>
        <dbReference type="Proteomes" id="UP000664417"/>
    </source>
</evidence>
<dbReference type="GO" id="GO:0030490">
    <property type="term" value="P:maturation of SSU-rRNA"/>
    <property type="evidence" value="ECO:0007669"/>
    <property type="project" value="UniProtKB-UniRule"/>
</dbReference>
<dbReference type="PROSITE" id="PS01319">
    <property type="entry name" value="RBFA"/>
    <property type="match status" value="1"/>
</dbReference>
<reference evidence="4" key="1">
    <citation type="submission" date="2021-03" db="EMBL/GenBank/DDBJ databases">
        <authorList>
            <person name="Wang G."/>
        </authorList>
    </citation>
    <scope>NUCLEOTIDE SEQUENCE</scope>
    <source>
        <strain evidence="4">KCTC 12899</strain>
    </source>
</reference>
<dbReference type="InterPro" id="IPR020053">
    <property type="entry name" value="Ribosome-bd_factorA_CS"/>
</dbReference>
<evidence type="ECO:0000256" key="3">
    <source>
        <dbReference type="SAM" id="MobiDB-lite"/>
    </source>
</evidence>
<dbReference type="AlphaFoldDB" id="A0A8J7QEN0"/>
<dbReference type="InterPro" id="IPR015946">
    <property type="entry name" value="KH_dom-like_a/b"/>
</dbReference>
<dbReference type="Proteomes" id="UP000664417">
    <property type="component" value="Unassembled WGS sequence"/>
</dbReference>
<keyword evidence="1 2" id="KW-0690">Ribosome biogenesis</keyword>
<comment type="subcellular location">
    <subcellularLocation>
        <location evidence="2">Cytoplasm</location>
    </subcellularLocation>
</comment>
<proteinExistence type="inferred from homology"/>
<sequence length="130" mass="14854">MSTHRLNNLAEQVRQVLSYALSFEMRDPGFDGVTITRVRLSPDLQFADVLFTELDDDTNPEVPIESFRRAKGALKRIVAQRVQMRRVPELRFHVDEDVVAERRIGKILETMHQNDDQADATDAASGETQE</sequence>
<dbReference type="SUPFAM" id="SSF89919">
    <property type="entry name" value="Ribosome-binding factor A, RbfA"/>
    <property type="match status" value="1"/>
</dbReference>
<organism evidence="4 5">
    <name type="scientific">Acanthopleuribacter pedis</name>
    <dbReference type="NCBI Taxonomy" id="442870"/>
    <lineage>
        <taxon>Bacteria</taxon>
        <taxon>Pseudomonadati</taxon>
        <taxon>Acidobacteriota</taxon>
        <taxon>Holophagae</taxon>
        <taxon>Acanthopleuribacterales</taxon>
        <taxon>Acanthopleuribacteraceae</taxon>
        <taxon>Acanthopleuribacter</taxon>
    </lineage>
</organism>
<dbReference type="Gene3D" id="3.30.300.20">
    <property type="match status" value="1"/>
</dbReference>
<comment type="similarity">
    <text evidence="2">Belongs to the RbfA family.</text>
</comment>
<gene>
    <name evidence="2 4" type="primary">rbfA</name>
    <name evidence="4" type="ORF">J3U88_00710</name>
</gene>
<keyword evidence="5" id="KW-1185">Reference proteome</keyword>
<dbReference type="PANTHER" id="PTHR33515">
    <property type="entry name" value="RIBOSOME-BINDING FACTOR A, CHLOROPLASTIC-RELATED"/>
    <property type="match status" value="1"/>
</dbReference>
<name>A0A8J7QEN0_9BACT</name>
<accession>A0A8J7QEN0</accession>
<keyword evidence="2" id="KW-0963">Cytoplasm</keyword>
<feature type="region of interest" description="Disordered" evidence="3">
    <location>
        <begin position="111"/>
        <end position="130"/>
    </location>
</feature>
<comment type="function">
    <text evidence="2">One of several proteins that assist in the late maturation steps of the functional core of the 30S ribosomal subunit. Associates with free 30S ribosomal subunits (but not with 30S subunits that are part of 70S ribosomes or polysomes). Required for efficient processing of 16S rRNA. May interact with the 5'-terminal helix region of 16S rRNA.</text>
</comment>
<comment type="caution">
    <text evidence="4">The sequence shown here is derived from an EMBL/GenBank/DDBJ whole genome shotgun (WGS) entry which is preliminary data.</text>
</comment>
<dbReference type="PANTHER" id="PTHR33515:SF1">
    <property type="entry name" value="RIBOSOME-BINDING FACTOR A, CHLOROPLASTIC-RELATED"/>
    <property type="match status" value="1"/>
</dbReference>
<dbReference type="InterPro" id="IPR000238">
    <property type="entry name" value="RbfA"/>
</dbReference>
<dbReference type="GO" id="GO:0005829">
    <property type="term" value="C:cytosol"/>
    <property type="evidence" value="ECO:0007669"/>
    <property type="project" value="TreeGrafter"/>
</dbReference>
<dbReference type="GO" id="GO:0043024">
    <property type="term" value="F:ribosomal small subunit binding"/>
    <property type="evidence" value="ECO:0007669"/>
    <property type="project" value="TreeGrafter"/>
</dbReference>